<feature type="region of interest" description="Disordered" evidence="1">
    <location>
        <begin position="116"/>
        <end position="135"/>
    </location>
</feature>
<evidence type="ECO:0000313" key="3">
    <source>
        <dbReference type="Proteomes" id="UP000800040"/>
    </source>
</evidence>
<dbReference type="AlphaFoldDB" id="A0A6A5K445"/>
<evidence type="ECO:0000313" key="2">
    <source>
        <dbReference type="EMBL" id="KAF1831998.1"/>
    </source>
</evidence>
<dbReference type="EMBL" id="ML975349">
    <property type="protein sequence ID" value="KAF1831998.1"/>
    <property type="molecule type" value="Genomic_DNA"/>
</dbReference>
<sequence>MKRSVGVATEMAFVSGCTWGRSDESSEEVAVGLVLLGACLPTFLRQRLLVKSDSTCDSAGRGRRGAMSDPRTRQRLVATCEAPTNLKFLFVCCTEYTLVDPDTLASGLASDTGEIAKGCPGTETRGRESVSLANE</sequence>
<gene>
    <name evidence="2" type="ORF">BDW02DRAFT_24549</name>
</gene>
<reference evidence="2" key="1">
    <citation type="submission" date="2020-01" db="EMBL/GenBank/DDBJ databases">
        <authorList>
            <consortium name="DOE Joint Genome Institute"/>
            <person name="Haridas S."/>
            <person name="Albert R."/>
            <person name="Binder M."/>
            <person name="Bloem J."/>
            <person name="Labutti K."/>
            <person name="Salamov A."/>
            <person name="Andreopoulos B."/>
            <person name="Baker S.E."/>
            <person name="Barry K."/>
            <person name="Bills G."/>
            <person name="Bluhm B.H."/>
            <person name="Cannon C."/>
            <person name="Castanera R."/>
            <person name="Culley D.E."/>
            <person name="Daum C."/>
            <person name="Ezra D."/>
            <person name="Gonzalez J.B."/>
            <person name="Henrissat B."/>
            <person name="Kuo A."/>
            <person name="Liang C."/>
            <person name="Lipzen A."/>
            <person name="Lutzoni F."/>
            <person name="Magnuson J."/>
            <person name="Mondo S."/>
            <person name="Nolan M."/>
            <person name="Ohm R."/>
            <person name="Pangilinan J."/>
            <person name="Park H.-J."/>
            <person name="Ramirez L."/>
            <person name="Alfaro M."/>
            <person name="Sun H."/>
            <person name="Tritt A."/>
            <person name="Yoshinaga Y."/>
            <person name="Zwiers L.-H."/>
            <person name="Turgeon B.G."/>
            <person name="Goodwin S.B."/>
            <person name="Spatafora J.W."/>
            <person name="Crous P.W."/>
            <person name="Grigoriev I.V."/>
        </authorList>
    </citation>
    <scope>NUCLEOTIDE SEQUENCE</scope>
    <source>
        <strain evidence="2">P77</strain>
    </source>
</reference>
<organism evidence="2 3">
    <name type="scientific">Decorospora gaudefroyi</name>
    <dbReference type="NCBI Taxonomy" id="184978"/>
    <lineage>
        <taxon>Eukaryota</taxon>
        <taxon>Fungi</taxon>
        <taxon>Dikarya</taxon>
        <taxon>Ascomycota</taxon>
        <taxon>Pezizomycotina</taxon>
        <taxon>Dothideomycetes</taxon>
        <taxon>Pleosporomycetidae</taxon>
        <taxon>Pleosporales</taxon>
        <taxon>Pleosporineae</taxon>
        <taxon>Pleosporaceae</taxon>
        <taxon>Decorospora</taxon>
    </lineage>
</organism>
<dbReference type="Proteomes" id="UP000800040">
    <property type="component" value="Unassembled WGS sequence"/>
</dbReference>
<evidence type="ECO:0000256" key="1">
    <source>
        <dbReference type="SAM" id="MobiDB-lite"/>
    </source>
</evidence>
<name>A0A6A5K445_9PLEO</name>
<proteinExistence type="predicted"/>
<keyword evidence="3" id="KW-1185">Reference proteome</keyword>
<protein>
    <submittedName>
        <fullName evidence="2">Uncharacterized protein</fullName>
    </submittedName>
</protein>
<accession>A0A6A5K445</accession>